<dbReference type="InterPro" id="IPR035441">
    <property type="entry name" value="TFIIS/LEDGF_dom_sf"/>
</dbReference>
<evidence type="ECO:0000256" key="5">
    <source>
        <dbReference type="PROSITE-ProRule" id="PRU00649"/>
    </source>
</evidence>
<dbReference type="GO" id="GO:0003899">
    <property type="term" value="F:DNA-directed RNA polymerase activity"/>
    <property type="evidence" value="ECO:0007669"/>
    <property type="project" value="InterPro"/>
</dbReference>
<dbReference type="InterPro" id="IPR012164">
    <property type="entry name" value="Rpa12/Rpb9/Rpc10/TFS"/>
</dbReference>
<dbReference type="InterPro" id="IPR000313">
    <property type="entry name" value="PWWP_dom"/>
</dbReference>
<dbReference type="Pfam" id="PF01096">
    <property type="entry name" value="Zn_ribbon_TFIIS"/>
    <property type="match status" value="1"/>
</dbReference>
<keyword evidence="9" id="KW-0648">Protein biosynthesis</keyword>
<dbReference type="PROSITE" id="PS00466">
    <property type="entry name" value="ZF_TFIIS_1"/>
    <property type="match status" value="1"/>
</dbReference>
<dbReference type="VEuPathDB" id="TriTrypDB:TvY486_0200810"/>
<dbReference type="PROSITE" id="PS50812">
    <property type="entry name" value="PWWP"/>
    <property type="match status" value="1"/>
</dbReference>
<dbReference type="EMBL" id="HE573018">
    <property type="protein sequence ID" value="CCC46669.1"/>
    <property type="molecule type" value="Genomic_DNA"/>
</dbReference>
<evidence type="ECO:0000259" key="8">
    <source>
        <dbReference type="PROSITE" id="PS51319"/>
    </source>
</evidence>
<gene>
    <name evidence="9" type="ORF">TVY486_0200810</name>
</gene>
<dbReference type="CDD" id="cd13749">
    <property type="entry name" value="Zn-ribbon_TFIIS"/>
    <property type="match status" value="1"/>
</dbReference>
<organism evidence="9">
    <name type="scientific">Trypanosoma vivax (strain Y486)</name>
    <dbReference type="NCBI Taxonomy" id="1055687"/>
    <lineage>
        <taxon>Eukaryota</taxon>
        <taxon>Discoba</taxon>
        <taxon>Euglenozoa</taxon>
        <taxon>Kinetoplastea</taxon>
        <taxon>Metakinetoplastina</taxon>
        <taxon>Trypanosomatida</taxon>
        <taxon>Trypanosomatidae</taxon>
        <taxon>Trypanosoma</taxon>
        <taxon>Duttonella</taxon>
    </lineage>
</organism>
<comment type="subcellular location">
    <subcellularLocation>
        <location evidence="5">Nucleus</location>
    </subcellularLocation>
</comment>
<reference evidence="9" key="1">
    <citation type="journal article" date="2012" name="Proc. Natl. Acad. Sci. U.S.A.">
        <title>Antigenic diversity is generated by distinct evolutionary mechanisms in African trypanosome species.</title>
        <authorList>
            <person name="Jackson A.P."/>
            <person name="Berry A."/>
            <person name="Aslett M."/>
            <person name="Allison H.C."/>
            <person name="Burton P."/>
            <person name="Vavrova-Anderson J."/>
            <person name="Brown R."/>
            <person name="Browne H."/>
            <person name="Corton N."/>
            <person name="Hauser H."/>
            <person name="Gamble J."/>
            <person name="Gilderthorp R."/>
            <person name="Marcello L."/>
            <person name="McQuillan J."/>
            <person name="Otto T.D."/>
            <person name="Quail M.A."/>
            <person name="Sanders M.J."/>
            <person name="van Tonder A."/>
            <person name="Ginger M.L."/>
            <person name="Field M.C."/>
            <person name="Barry J.D."/>
            <person name="Hertz-Fowler C."/>
            <person name="Berriman M."/>
        </authorList>
    </citation>
    <scope>NUCLEOTIDE SEQUENCE</scope>
    <source>
        <strain evidence="9">Y486</strain>
    </source>
</reference>
<dbReference type="SUPFAM" id="SSF47676">
    <property type="entry name" value="Conserved domain common to transcription factors TFIIS, elongin A, CRSP70"/>
    <property type="match status" value="1"/>
</dbReference>
<evidence type="ECO:0000256" key="4">
    <source>
        <dbReference type="PROSITE-ProRule" id="PRU00472"/>
    </source>
</evidence>
<dbReference type="GO" id="GO:0003746">
    <property type="term" value="F:translation elongation factor activity"/>
    <property type="evidence" value="ECO:0007669"/>
    <property type="project" value="UniProtKB-KW"/>
</dbReference>
<dbReference type="SUPFAM" id="SSF63748">
    <property type="entry name" value="Tudor/PWWP/MBT"/>
    <property type="match status" value="1"/>
</dbReference>
<keyword evidence="9" id="KW-0251">Elongation factor</keyword>
<evidence type="ECO:0000313" key="9">
    <source>
        <dbReference type="EMBL" id="CCC46669.1"/>
    </source>
</evidence>
<name>G0TRU7_TRYVY</name>
<dbReference type="GO" id="GO:0005666">
    <property type="term" value="C:RNA polymerase III complex"/>
    <property type="evidence" value="ECO:0007669"/>
    <property type="project" value="TreeGrafter"/>
</dbReference>
<sequence length="453" mass="50120">MVYEPNDRVWVRLDEHVWWPGRVLSDAEVLGSGQGKSEGSGITVYLYEGTTTKARIVHLNVNGDITLFEASSEKAVTADDDRLAAIKQAEADTKANPLKFNFVTSMDRTGASATHSANRGSATLETTLVGGATREKRAAVKRPRKEVSTYDNGYGRGNSSVMLPEEHLVGIAERINLAVEAGDIAQLRYELCQLDNVEVRLKQLETTQIGVAVGSVLGVPAFQKLWPLARAIVSSWASALPEETINTMKRYHQQCGARRGVAGGGTPVGDDLANLSQTSKQSLPGPVVDNVNTSSDGRVRFVDRIEGLLLHPDDQPIPDVTNTVLKEIATELCADIVEPEDRKRLQELLEKPGMAKLRRDFITRALSGKDFLKLRRSELMTEEEKKTEEERITKLLEDQEKLSLANVTITSLFKCPNCGKNRCSFYEQQIRSADEPTTKFLRCLECKTSWTTE</sequence>
<keyword evidence="2 4" id="KW-0863">Zinc-finger</keyword>
<dbReference type="SUPFAM" id="SSF57783">
    <property type="entry name" value="Zinc beta-ribbon"/>
    <property type="match status" value="1"/>
</dbReference>
<dbReference type="PANTHER" id="PTHR11239">
    <property type="entry name" value="DNA-DIRECTED RNA POLYMERASE"/>
    <property type="match status" value="1"/>
</dbReference>
<evidence type="ECO:0000259" key="7">
    <source>
        <dbReference type="PROSITE" id="PS51133"/>
    </source>
</evidence>
<feature type="domain" description="TFIIS-type" evidence="7">
    <location>
        <begin position="411"/>
        <end position="451"/>
    </location>
</feature>
<dbReference type="PROSITE" id="PS51319">
    <property type="entry name" value="TFIIS_N"/>
    <property type="match status" value="1"/>
</dbReference>
<keyword evidence="3" id="KW-0862">Zinc</keyword>
<dbReference type="AlphaFoldDB" id="G0TRU7"/>
<keyword evidence="1" id="KW-0479">Metal-binding</keyword>
<dbReference type="Gene3D" id="2.30.30.140">
    <property type="match status" value="1"/>
</dbReference>
<evidence type="ECO:0000256" key="2">
    <source>
        <dbReference type="ARBA" id="ARBA00022771"/>
    </source>
</evidence>
<dbReference type="PROSITE" id="PS51133">
    <property type="entry name" value="ZF_TFIIS_2"/>
    <property type="match status" value="1"/>
</dbReference>
<dbReference type="InterPro" id="IPR017923">
    <property type="entry name" value="TFIIS_N"/>
</dbReference>
<feature type="domain" description="PWWP" evidence="6">
    <location>
        <begin position="5"/>
        <end position="40"/>
    </location>
</feature>
<evidence type="ECO:0000259" key="6">
    <source>
        <dbReference type="PROSITE" id="PS50812"/>
    </source>
</evidence>
<feature type="domain" description="TFIIS N-terminal" evidence="8">
    <location>
        <begin position="166"/>
        <end position="243"/>
    </location>
</feature>
<proteinExistence type="predicted"/>
<dbReference type="GO" id="GO:0003676">
    <property type="term" value="F:nucleic acid binding"/>
    <property type="evidence" value="ECO:0007669"/>
    <property type="project" value="InterPro"/>
</dbReference>
<dbReference type="GO" id="GO:0006386">
    <property type="term" value="P:termination of RNA polymerase III transcription"/>
    <property type="evidence" value="ECO:0007669"/>
    <property type="project" value="TreeGrafter"/>
</dbReference>
<dbReference type="InterPro" id="IPR001222">
    <property type="entry name" value="Znf_TFIIS"/>
</dbReference>
<dbReference type="Gene3D" id="2.20.25.10">
    <property type="match status" value="1"/>
</dbReference>
<evidence type="ECO:0000256" key="3">
    <source>
        <dbReference type="ARBA" id="ARBA00022833"/>
    </source>
</evidence>
<dbReference type="CDD" id="cd05162">
    <property type="entry name" value="PWWP"/>
    <property type="match status" value="1"/>
</dbReference>
<dbReference type="SMART" id="SM00440">
    <property type="entry name" value="ZnF_C2C2"/>
    <property type="match status" value="1"/>
</dbReference>
<dbReference type="GO" id="GO:0008270">
    <property type="term" value="F:zinc ion binding"/>
    <property type="evidence" value="ECO:0007669"/>
    <property type="project" value="UniProtKB-KW"/>
</dbReference>
<accession>G0TRU7</accession>
<evidence type="ECO:0000256" key="1">
    <source>
        <dbReference type="ARBA" id="ARBA00022723"/>
    </source>
</evidence>
<dbReference type="Gene3D" id="1.20.930.10">
    <property type="entry name" value="Conserved domain common to transcription factors TFIIS, elongin A, CRSP70"/>
    <property type="match status" value="1"/>
</dbReference>
<keyword evidence="5" id="KW-0539">Nucleus</keyword>
<protein>
    <submittedName>
        <fullName evidence="9">Putative transcription elongation factor s-II</fullName>
    </submittedName>
</protein>
<dbReference type="Pfam" id="PF00855">
    <property type="entry name" value="PWWP"/>
    <property type="match status" value="1"/>
</dbReference>
<dbReference type="PANTHER" id="PTHR11239:SF12">
    <property type="entry name" value="DNA-DIRECTED RNA POLYMERASE III SUBUNIT RPC10"/>
    <property type="match status" value="1"/>
</dbReference>